<proteinExistence type="predicted"/>
<evidence type="ECO:0000313" key="3">
    <source>
        <dbReference type="WBParaSite" id="PSAMB.scaffold1273size33495.g12094.t1"/>
    </source>
</evidence>
<organism evidence="2 3">
    <name type="scientific">Plectus sambesii</name>
    <dbReference type="NCBI Taxonomy" id="2011161"/>
    <lineage>
        <taxon>Eukaryota</taxon>
        <taxon>Metazoa</taxon>
        <taxon>Ecdysozoa</taxon>
        <taxon>Nematoda</taxon>
        <taxon>Chromadorea</taxon>
        <taxon>Plectida</taxon>
        <taxon>Plectina</taxon>
        <taxon>Plectoidea</taxon>
        <taxon>Plectidae</taxon>
        <taxon>Plectus</taxon>
    </lineage>
</organism>
<name>A0A914UWN7_9BILA</name>
<dbReference type="AlphaFoldDB" id="A0A914UWN7"/>
<feature type="chain" id="PRO_5037771381" evidence="1">
    <location>
        <begin position="22"/>
        <end position="127"/>
    </location>
</feature>
<keyword evidence="2" id="KW-1185">Reference proteome</keyword>
<protein>
    <submittedName>
        <fullName evidence="3">Uncharacterized protein</fullName>
    </submittedName>
</protein>
<keyword evidence="1" id="KW-0732">Signal</keyword>
<sequence>MSSSLGLFLFVVTATFTTCSTQFLCYRGFGTVTTEQQFVVKQECNDTVSEYCGKVVEPDGRIRWYCDGQDGGYMCTSHGKGCSDQNEESGMVTRCCCNKHLCNSATLSKQHTLIVIIAVLVTLIFTL</sequence>
<evidence type="ECO:0000256" key="1">
    <source>
        <dbReference type="SAM" id="SignalP"/>
    </source>
</evidence>
<evidence type="ECO:0000313" key="2">
    <source>
        <dbReference type="Proteomes" id="UP000887566"/>
    </source>
</evidence>
<dbReference type="Proteomes" id="UP000887566">
    <property type="component" value="Unplaced"/>
</dbReference>
<reference evidence="3" key="1">
    <citation type="submission" date="2022-11" db="UniProtKB">
        <authorList>
            <consortium name="WormBaseParasite"/>
        </authorList>
    </citation>
    <scope>IDENTIFICATION</scope>
</reference>
<feature type="signal peptide" evidence="1">
    <location>
        <begin position="1"/>
        <end position="21"/>
    </location>
</feature>
<dbReference type="WBParaSite" id="PSAMB.scaffold1273size33495.g12094.t1">
    <property type="protein sequence ID" value="PSAMB.scaffold1273size33495.g12094.t1"/>
    <property type="gene ID" value="PSAMB.scaffold1273size33495.g12094"/>
</dbReference>
<accession>A0A914UWN7</accession>